<evidence type="ECO:0000256" key="2">
    <source>
        <dbReference type="SAM" id="SignalP"/>
    </source>
</evidence>
<organism evidence="3 4">
    <name type="scientific">Byssochlamys spectabilis (strain No. 5 / NBRC 109023)</name>
    <name type="common">Paecilomyces variotii</name>
    <dbReference type="NCBI Taxonomy" id="1356009"/>
    <lineage>
        <taxon>Eukaryota</taxon>
        <taxon>Fungi</taxon>
        <taxon>Dikarya</taxon>
        <taxon>Ascomycota</taxon>
        <taxon>Pezizomycotina</taxon>
        <taxon>Eurotiomycetes</taxon>
        <taxon>Eurotiomycetidae</taxon>
        <taxon>Eurotiales</taxon>
        <taxon>Thermoascaceae</taxon>
        <taxon>Paecilomyces</taxon>
    </lineage>
</organism>
<keyword evidence="2" id="KW-0732">Signal</keyword>
<protein>
    <submittedName>
        <fullName evidence="3">Uncharacterized protein</fullName>
    </submittedName>
</protein>
<sequence>MKSSSFNLSRTLLLLCSIIQSTVSANGNSGPGFRIVNGQVFTPGLAILDSPQPFTPLGGDTLQVAIDISGDGELPLSSSTSTSTSPTLLHNITIFLTSYTTIHNFTISNGSTPLNNPSDFVGPVLSLEPGSTVKHVTWIWPACLIGNGDPSSRSDDDNAGIGTGRGSARGEYNVSIHQSFRLNGTEFYTVFDLPISVTNEIPEKSNGGGERVECPFLENVLLPPEEIERGTDALPAQPFLGGGVSISGTGTGPSSGESDGEGEGGGSYGTDAGSGRSGGGIWEGYMEYGYDAAGRSGYMFYAIGWHMIACTR</sequence>
<feature type="chain" id="PRO_5004732827" evidence="2">
    <location>
        <begin position="25"/>
        <end position="312"/>
    </location>
</feature>
<comment type="caution">
    <text evidence="3">The sequence shown here is derived from an EMBL/GenBank/DDBJ whole genome shotgun (WGS) entry which is preliminary data.</text>
</comment>
<proteinExistence type="predicted"/>
<name>V5FQZ6_BYSSN</name>
<feature type="signal peptide" evidence="2">
    <location>
        <begin position="1"/>
        <end position="24"/>
    </location>
</feature>
<gene>
    <name evidence="3" type="ORF">PVAR5_0632</name>
</gene>
<dbReference type="OrthoDB" id="3267335at2759"/>
<feature type="region of interest" description="Disordered" evidence="1">
    <location>
        <begin position="238"/>
        <end position="273"/>
    </location>
</feature>
<dbReference type="AlphaFoldDB" id="V5FQZ6"/>
<feature type="compositionally biased region" description="Gly residues" evidence="1">
    <location>
        <begin position="240"/>
        <end position="253"/>
    </location>
</feature>
<dbReference type="eggNOG" id="ENOG502S1JP">
    <property type="taxonomic scope" value="Eukaryota"/>
</dbReference>
<evidence type="ECO:0000313" key="3">
    <source>
        <dbReference type="EMBL" id="GAD92046.1"/>
    </source>
</evidence>
<dbReference type="InParanoid" id="V5FQZ6"/>
<evidence type="ECO:0000313" key="4">
    <source>
        <dbReference type="Proteomes" id="UP000018001"/>
    </source>
</evidence>
<dbReference type="HOGENOM" id="CLU_073096_1_0_1"/>
<evidence type="ECO:0000256" key="1">
    <source>
        <dbReference type="SAM" id="MobiDB-lite"/>
    </source>
</evidence>
<reference evidence="4" key="1">
    <citation type="journal article" date="2014" name="Genome Announc.">
        <title>Draft genome sequence of the formaldehyde-resistant fungus Byssochlamys spectabilis No. 5 (anamorph Paecilomyces variotii No. 5) (NBRC109023).</title>
        <authorList>
            <person name="Oka T."/>
            <person name="Ekino K."/>
            <person name="Fukuda K."/>
            <person name="Nomura Y."/>
        </authorList>
    </citation>
    <scope>NUCLEOTIDE SEQUENCE [LARGE SCALE GENOMIC DNA]</scope>
    <source>
        <strain evidence="4">No. 5 / NBRC 109023</strain>
    </source>
</reference>
<dbReference type="EMBL" id="BAUL01000015">
    <property type="protein sequence ID" value="GAD92046.1"/>
    <property type="molecule type" value="Genomic_DNA"/>
</dbReference>
<dbReference type="Proteomes" id="UP000018001">
    <property type="component" value="Unassembled WGS sequence"/>
</dbReference>
<keyword evidence="4" id="KW-1185">Reference proteome</keyword>
<accession>V5FQZ6</accession>